<organism evidence="5 6">
    <name type="scientific">Luteolibacter pohnpeiensis</name>
    <dbReference type="NCBI Taxonomy" id="454153"/>
    <lineage>
        <taxon>Bacteria</taxon>
        <taxon>Pseudomonadati</taxon>
        <taxon>Verrucomicrobiota</taxon>
        <taxon>Verrucomicrobiia</taxon>
        <taxon>Verrucomicrobiales</taxon>
        <taxon>Verrucomicrobiaceae</taxon>
        <taxon>Luteolibacter</taxon>
    </lineage>
</organism>
<dbReference type="SMART" id="SM01360">
    <property type="entry name" value="A2M"/>
    <property type="match status" value="1"/>
</dbReference>
<evidence type="ECO:0000259" key="3">
    <source>
        <dbReference type="SMART" id="SM01359"/>
    </source>
</evidence>
<evidence type="ECO:0000259" key="4">
    <source>
        <dbReference type="SMART" id="SM01360"/>
    </source>
</evidence>
<feature type="region of interest" description="Disordered" evidence="2">
    <location>
        <begin position="181"/>
        <end position="200"/>
    </location>
</feature>
<feature type="domain" description="Alpha-2-macroglobulin" evidence="4">
    <location>
        <begin position="1253"/>
        <end position="1343"/>
    </location>
</feature>
<dbReference type="RefSeq" id="WP_200266952.1">
    <property type="nucleotide sequence ID" value="NZ_JAENIJ010000002.1"/>
</dbReference>
<gene>
    <name evidence="5" type="ORF">JIN85_01640</name>
</gene>
<comment type="similarity">
    <text evidence="1">Belongs to the protease inhibitor I39 (alpha-2-macroglobulin) family. Bacterial alpha-2-macroglobulin subfamily.</text>
</comment>
<evidence type="ECO:0008006" key="7">
    <source>
        <dbReference type="Google" id="ProtNLM"/>
    </source>
</evidence>
<dbReference type="InterPro" id="IPR013783">
    <property type="entry name" value="Ig-like_fold"/>
</dbReference>
<evidence type="ECO:0000313" key="5">
    <source>
        <dbReference type="EMBL" id="MBK1881095.1"/>
    </source>
</evidence>
<evidence type="ECO:0000256" key="2">
    <source>
        <dbReference type="SAM" id="MobiDB-lite"/>
    </source>
</evidence>
<dbReference type="SMART" id="SM01419">
    <property type="entry name" value="Thiol-ester_cl"/>
    <property type="match status" value="1"/>
</dbReference>
<protein>
    <recommendedName>
        <fullName evidence="7">Alpha-2-macroglobulin</fullName>
    </recommendedName>
</protein>
<feature type="domain" description="Alpha-2-macroglobulin bait region" evidence="3">
    <location>
        <begin position="998"/>
        <end position="1139"/>
    </location>
</feature>
<dbReference type="InterPro" id="IPR001599">
    <property type="entry name" value="Macroglobln_a2"/>
</dbReference>
<dbReference type="InterPro" id="IPR047565">
    <property type="entry name" value="Alpha-macroglob_thiol-ester_cl"/>
</dbReference>
<evidence type="ECO:0000313" key="6">
    <source>
        <dbReference type="Proteomes" id="UP000603141"/>
    </source>
</evidence>
<accession>A0A934S0P1</accession>
<evidence type="ECO:0000256" key="1">
    <source>
        <dbReference type="ARBA" id="ARBA00010556"/>
    </source>
</evidence>
<reference evidence="5" key="1">
    <citation type="submission" date="2021-01" db="EMBL/GenBank/DDBJ databases">
        <title>Modified the classification status of verrucomicrobia.</title>
        <authorList>
            <person name="Feng X."/>
        </authorList>
    </citation>
    <scope>NUCLEOTIDE SEQUENCE</scope>
    <source>
        <strain evidence="5">KCTC 22041</strain>
    </source>
</reference>
<dbReference type="SMART" id="SM01359">
    <property type="entry name" value="A2M_N_2"/>
    <property type="match status" value="1"/>
</dbReference>
<dbReference type="InterPro" id="IPR051802">
    <property type="entry name" value="YfhM-like"/>
</dbReference>
<dbReference type="Pfam" id="PF07703">
    <property type="entry name" value="A2M_BRD"/>
    <property type="match status" value="1"/>
</dbReference>
<proteinExistence type="inferred from homology"/>
<dbReference type="EMBL" id="JAENIJ010000002">
    <property type="protein sequence ID" value="MBK1881095.1"/>
    <property type="molecule type" value="Genomic_DNA"/>
</dbReference>
<keyword evidence="6" id="KW-1185">Reference proteome</keyword>
<dbReference type="Gene3D" id="2.60.40.1930">
    <property type="match status" value="1"/>
</dbReference>
<dbReference type="Pfam" id="PF01835">
    <property type="entry name" value="MG2"/>
    <property type="match status" value="1"/>
</dbReference>
<dbReference type="Proteomes" id="UP000603141">
    <property type="component" value="Unassembled WGS sequence"/>
</dbReference>
<dbReference type="GO" id="GO:0004866">
    <property type="term" value="F:endopeptidase inhibitor activity"/>
    <property type="evidence" value="ECO:0007669"/>
    <property type="project" value="InterPro"/>
</dbReference>
<dbReference type="Pfam" id="PF00207">
    <property type="entry name" value="A2M"/>
    <property type="match status" value="1"/>
</dbReference>
<dbReference type="Gene3D" id="2.60.40.10">
    <property type="entry name" value="Immunoglobulins"/>
    <property type="match status" value="1"/>
</dbReference>
<comment type="caution">
    <text evidence="5">The sequence shown here is derived from an EMBL/GenBank/DDBJ whole genome shotgun (WGS) entry which is preliminary data.</text>
</comment>
<dbReference type="CDD" id="cd02891">
    <property type="entry name" value="A2M_like"/>
    <property type="match status" value="1"/>
</dbReference>
<dbReference type="InterPro" id="IPR041246">
    <property type="entry name" value="Bact_MG10"/>
</dbReference>
<dbReference type="InterPro" id="IPR002890">
    <property type="entry name" value="MG2"/>
</dbReference>
<dbReference type="PANTHER" id="PTHR40094">
    <property type="entry name" value="ALPHA-2-MACROGLOBULIN HOMOLOG"/>
    <property type="match status" value="1"/>
</dbReference>
<dbReference type="InterPro" id="IPR011625">
    <property type="entry name" value="A2M_N_BRD"/>
</dbReference>
<dbReference type="Gene3D" id="1.50.10.20">
    <property type="match status" value="1"/>
</dbReference>
<dbReference type="SUPFAM" id="SSF48239">
    <property type="entry name" value="Terpenoid cyclases/Protein prenyltransferases"/>
    <property type="match status" value="1"/>
</dbReference>
<sequence length="2017" mass="224389">MAQPSAELREQRQDLMKRGLWRDVVTLYREQLSAINDDKSGEDLRDAVDALRNLREWAEFDGLVENAVASHAENPKLLAEAAAGYWRAPHRGRLIAGEFERDASAGYAIRRAAPGADPVANAGETVFTDYRDFVRSLQLVMLAQSKAVEVQDKVDIWQDVEGLIGERDDWKLQTLTPLDALPEWSEPGPNGGTEGAPWKDGKPVLYQIPESWDAAKNDGERLRFALDQQVKLDENNKARVIMIRARKLQQEFSIRSLNSYQRWGWQDPEQAKSILEVETLADDECLAETSDGVKRFKLSADYHFIALYRSILDDKGLGGDAGDALVSVYLDRLQLKKAEECLEQVISKHGPGPEDSRKKLLEQITGDWGQFNRAESVAHGSKVKLPLVFRNARELKLTAAPVDVESVLKDAVSYLKSNPNGIDYQMINIANVANRLIHDNESKYIGEVAKSWDESLKPLPDHRETYVELEVPVEDSGAWWITAETADGHPFNTLVWIVDTVVMHKDVDGKKQWWAVDAATGEPVAGAEFEFFGFRTVPVNKPEPQGRKMNVLVKEFSRVADAEGKVLLNGGDWDRDYQWMTVAKSEGRKSAYSGFLNYYLGESGFENGNRDISYGISDRPLYQPGDTVHLKFYLRNVGYFNPEDGKYANLEGTLTLYNGRGDESVKLEKLKTDAMGTVEAETVIPRDAALGEWRARFEIVDKISTSMSFRVEEYRKPEYEVTVEAPDAPVKLGETFTAKVKATYFHGAPVRNARVEITVKRKSLGERWFPLSRWDWLYGPGAWWPQAVASWHPSWASWRCFPPSPPWQNRGRWTPDELVLQKTTEIGPDGTVEVVVDTAAALQAHGDMDAKYVIEARVVDASRREESGTGEVIAARKPFEVVVWTERGFSAPGDDVVAQISAATLAGKPVVGAKGTLALLKLNIGDDGRVEETEVSSWPVETNAEGKIEQKFQAPAAGQYRLSAKLSLDGGEVTEGGAILNVYGSGAPDTEHWKFGDIELLTDKQTYAPGETLKLRVNSDHADASVWLFIHMAGNSGREAKLVKLDGKSLEVPVPLDARDMPNMFIEAVTVFNGEVHSTEREVLLPPVSKLIDVSLEPAANRVQPQAHSSIKLTLKDAAGNPIRGKAALTIYDKALEAIAGGSNVGPINENFWGWKNEFYGYSIPDSIPIASGNLVRDGSEEMVHLGYYADAGIRTQSRSLYGRQRYEFAESDADPFAASPATPMMARGGAMAKGAEMAAAPEIHVRKDFADLLKWSGEIETDENGQAEIPLEFPDNLTTWKARVWAMADGTQVGEGTAEIITSKELLVRLQAPRFLVEGDEAVLSAVVHNDHSEAKSVTVSLELDGEALELVSGESPTVEMAAMSEKRVDWKVKALHAGEATLRMKVTADDDGDAVERQLPVLVHGISKQEAWSRVVTEDQESAAIDFEVPDKRRPEESKLTIRFSPTVAGAVVDAIPYLADYPHGCTEQTLNRFVPAAIARKMLTEMGVNLAEIRAKRINLNPQQLGSGREKEWQQWQRNPVFDEAELDRMISTGLDRLAGMQNADGGWGWFSGYGEHSYPHTTALIVHGLLAANQAGVDIPSTMLDPAIGWLIAYERHEAEALQRYVENQALRAAGKKVPNKNLREKVRCDAVDAFVRYVLGQALRNSEPMAAFLYRDRLDLPVYAQCLLGLEQNRMGDVARRDEMLEVVSQFLKQDAENQTAYLDLNNQTYWWYWYGSEVEANAWYLKLLAAVKPKDSVARGVAKYLVNNRRQGSAWKSTRDTAFAVEAIADYFTASGEGAPEMKVEVLVDGNSLRTVEINRDNLFDFDGTIVLSGEQVPGGKHQIELRRSGKGTLYANAYLQVFTMEDQLKATGLEVKVQRRVSRLIPLEKETETPDSTGLVTHQLEQRFRREVLKDGDSVKSGDRIEVELILESKNDYEYLLFSDAKAAGFEPLEALSGYVPGSTLNAYMEPRNESVNFYIRSLPRGKHTLRYQLRAEAPGTYKALPAMAEGMYAPELRANSDDIRLKVGE</sequence>
<dbReference type="Pfam" id="PF17973">
    <property type="entry name" value="bMG10"/>
    <property type="match status" value="1"/>
</dbReference>
<dbReference type="InterPro" id="IPR008930">
    <property type="entry name" value="Terpenoid_cyclase/PrenylTrfase"/>
</dbReference>
<name>A0A934S0P1_9BACT</name>
<dbReference type="PANTHER" id="PTHR40094:SF1">
    <property type="entry name" value="UBIQUITIN DOMAIN-CONTAINING PROTEIN"/>
    <property type="match status" value="1"/>
</dbReference>